<evidence type="ECO:0000313" key="2">
    <source>
        <dbReference type="Proteomes" id="UP001328107"/>
    </source>
</evidence>
<sequence length="88" mass="9941">MNKTVCDSWMDPVCEKIRKVIPGREITRETVCTRMNDTTKEETVIVHKIGPEIAEFELSTKTTCYPRFEPASAQFNDKLAQSEGGLCS</sequence>
<name>A0AAN5CYR5_9BILA</name>
<dbReference type="AlphaFoldDB" id="A0AAN5CYR5"/>
<reference evidence="2" key="1">
    <citation type="submission" date="2022-10" db="EMBL/GenBank/DDBJ databases">
        <title>Genome assembly of Pristionchus species.</title>
        <authorList>
            <person name="Yoshida K."/>
            <person name="Sommer R.J."/>
        </authorList>
    </citation>
    <scope>NUCLEOTIDE SEQUENCE [LARGE SCALE GENOMIC DNA]</scope>
    <source>
        <strain evidence="2">RS5460</strain>
    </source>
</reference>
<feature type="non-terminal residue" evidence="1">
    <location>
        <position position="88"/>
    </location>
</feature>
<protein>
    <submittedName>
        <fullName evidence="1">Uncharacterized protein</fullName>
    </submittedName>
</protein>
<dbReference type="Proteomes" id="UP001328107">
    <property type="component" value="Unassembled WGS sequence"/>
</dbReference>
<accession>A0AAN5CYR5</accession>
<evidence type="ECO:0000313" key="1">
    <source>
        <dbReference type="EMBL" id="GMR52569.1"/>
    </source>
</evidence>
<gene>
    <name evidence="1" type="ORF">PMAYCL1PPCAC_22764</name>
</gene>
<organism evidence="1 2">
    <name type="scientific">Pristionchus mayeri</name>
    <dbReference type="NCBI Taxonomy" id="1317129"/>
    <lineage>
        <taxon>Eukaryota</taxon>
        <taxon>Metazoa</taxon>
        <taxon>Ecdysozoa</taxon>
        <taxon>Nematoda</taxon>
        <taxon>Chromadorea</taxon>
        <taxon>Rhabditida</taxon>
        <taxon>Rhabditina</taxon>
        <taxon>Diplogasteromorpha</taxon>
        <taxon>Diplogasteroidea</taxon>
        <taxon>Neodiplogasteridae</taxon>
        <taxon>Pristionchus</taxon>
    </lineage>
</organism>
<proteinExistence type="predicted"/>
<dbReference type="EMBL" id="BTRK01000005">
    <property type="protein sequence ID" value="GMR52569.1"/>
    <property type="molecule type" value="Genomic_DNA"/>
</dbReference>
<keyword evidence="2" id="KW-1185">Reference proteome</keyword>
<comment type="caution">
    <text evidence="1">The sequence shown here is derived from an EMBL/GenBank/DDBJ whole genome shotgun (WGS) entry which is preliminary data.</text>
</comment>